<keyword evidence="2" id="KW-1185">Reference proteome</keyword>
<proteinExistence type="predicted"/>
<comment type="caution">
    <text evidence="1">The sequence shown here is derived from an EMBL/GenBank/DDBJ whole genome shotgun (WGS) entry which is preliminary data.</text>
</comment>
<dbReference type="EMBL" id="FXUG01000012">
    <property type="protein sequence ID" value="SMP69343.1"/>
    <property type="molecule type" value="Genomic_DNA"/>
</dbReference>
<name>A0ABY1QFI0_9BACT</name>
<protein>
    <submittedName>
        <fullName evidence="1">Uncharacterized protein</fullName>
    </submittedName>
</protein>
<evidence type="ECO:0000313" key="2">
    <source>
        <dbReference type="Proteomes" id="UP001158067"/>
    </source>
</evidence>
<accession>A0ABY1QFI0</accession>
<dbReference type="Proteomes" id="UP001158067">
    <property type="component" value="Unassembled WGS sequence"/>
</dbReference>
<reference evidence="1 2" key="1">
    <citation type="submission" date="2017-05" db="EMBL/GenBank/DDBJ databases">
        <authorList>
            <person name="Varghese N."/>
            <person name="Submissions S."/>
        </authorList>
    </citation>
    <scope>NUCLEOTIDE SEQUENCE [LARGE SCALE GENOMIC DNA]</scope>
    <source>
        <strain evidence="1 2">DSM 25457</strain>
    </source>
</reference>
<gene>
    <name evidence="1" type="ORF">SAMN06265222_1123</name>
</gene>
<organism evidence="1 2">
    <name type="scientific">Neorhodopirellula lusitana</name>
    <dbReference type="NCBI Taxonomy" id="445327"/>
    <lineage>
        <taxon>Bacteria</taxon>
        <taxon>Pseudomonadati</taxon>
        <taxon>Planctomycetota</taxon>
        <taxon>Planctomycetia</taxon>
        <taxon>Pirellulales</taxon>
        <taxon>Pirellulaceae</taxon>
        <taxon>Neorhodopirellula</taxon>
    </lineage>
</organism>
<sequence length="105" mass="11728">MVFIWGLIVLGATLFSDFGDRGFTYHFTHVLSPEVAKDLSGFRGRNLPQRFQKNSFVRDGLSVGCTRRKLKVCGEQSLFSVRPAFNNCWDVPVFIPGVTSSSVIP</sequence>
<evidence type="ECO:0000313" key="1">
    <source>
        <dbReference type="EMBL" id="SMP69343.1"/>
    </source>
</evidence>